<dbReference type="HOGENOM" id="CLU_220713_0_0_10"/>
<keyword evidence="3" id="KW-1185">Reference proteome</keyword>
<protein>
    <submittedName>
        <fullName evidence="2">Uncharacterized protein</fullName>
    </submittedName>
</protein>
<name>I8WPM2_9BACT</name>
<dbReference type="AlphaFoldDB" id="I8WPM2"/>
<keyword evidence="1" id="KW-0812">Transmembrane</keyword>
<sequence length="34" mass="3995">MGETIIVLLAFWVFIKIVKALLVGWGKSDYRRDR</sequence>
<accession>I8WPM2</accession>
<proteinExistence type="predicted"/>
<reference evidence="2 3" key="1">
    <citation type="submission" date="2012-02" db="EMBL/GenBank/DDBJ databases">
        <title>The Genome Sequence of Bacteroides dorei CL02T12C06.</title>
        <authorList>
            <consortium name="The Broad Institute Genome Sequencing Platform"/>
            <person name="Earl A."/>
            <person name="Ward D."/>
            <person name="Feldgarden M."/>
            <person name="Gevers D."/>
            <person name="Zitomersky N.L."/>
            <person name="Coyne M.J."/>
            <person name="Comstock L.E."/>
            <person name="Young S.K."/>
            <person name="Zeng Q."/>
            <person name="Gargeya S."/>
            <person name="Fitzgerald M."/>
            <person name="Haas B."/>
            <person name="Abouelleil A."/>
            <person name="Alvarado L."/>
            <person name="Arachchi H.M."/>
            <person name="Berlin A."/>
            <person name="Chapman S.B."/>
            <person name="Gearin G."/>
            <person name="Goldberg J."/>
            <person name="Griggs A."/>
            <person name="Gujja S."/>
            <person name="Hansen M."/>
            <person name="Heiman D."/>
            <person name="Howarth C."/>
            <person name="Larimer J."/>
            <person name="Lui A."/>
            <person name="MacDonald P.J.P."/>
            <person name="McCowen C."/>
            <person name="Montmayeur A."/>
            <person name="Murphy C."/>
            <person name="Neiman D."/>
            <person name="Pearson M."/>
            <person name="Priest M."/>
            <person name="Roberts A."/>
            <person name="Saif S."/>
            <person name="Shea T."/>
            <person name="Sisk P."/>
            <person name="Stolte C."/>
            <person name="Sykes S."/>
            <person name="Wortman J."/>
            <person name="Nusbaum C."/>
            <person name="Birren B."/>
        </authorList>
    </citation>
    <scope>NUCLEOTIDE SEQUENCE [LARGE SCALE GENOMIC DNA]</scope>
    <source>
        <strain evidence="2 3">CL02T12C06</strain>
    </source>
</reference>
<dbReference type="EMBL" id="AGXJ01000003">
    <property type="protein sequence ID" value="EIY40570.1"/>
    <property type="molecule type" value="Genomic_DNA"/>
</dbReference>
<keyword evidence="1" id="KW-1133">Transmembrane helix</keyword>
<organism evidence="2 3">
    <name type="scientific">Phocaeicola dorei CL02T12C06</name>
    <dbReference type="NCBI Taxonomy" id="997876"/>
    <lineage>
        <taxon>Bacteria</taxon>
        <taxon>Pseudomonadati</taxon>
        <taxon>Bacteroidota</taxon>
        <taxon>Bacteroidia</taxon>
        <taxon>Bacteroidales</taxon>
        <taxon>Bacteroidaceae</taxon>
        <taxon>Phocaeicola</taxon>
    </lineage>
</organism>
<evidence type="ECO:0000256" key="1">
    <source>
        <dbReference type="SAM" id="Phobius"/>
    </source>
</evidence>
<evidence type="ECO:0000313" key="3">
    <source>
        <dbReference type="Proteomes" id="UP000005974"/>
    </source>
</evidence>
<keyword evidence="1" id="KW-0472">Membrane</keyword>
<dbReference type="Proteomes" id="UP000005974">
    <property type="component" value="Unassembled WGS sequence"/>
</dbReference>
<feature type="transmembrane region" description="Helical" evidence="1">
    <location>
        <begin position="6"/>
        <end position="25"/>
    </location>
</feature>
<comment type="caution">
    <text evidence="2">The sequence shown here is derived from an EMBL/GenBank/DDBJ whole genome shotgun (WGS) entry which is preliminary data.</text>
</comment>
<evidence type="ECO:0000313" key="2">
    <source>
        <dbReference type="EMBL" id="EIY40570.1"/>
    </source>
</evidence>
<gene>
    <name evidence="2" type="ORF">HMPREF1064_00152</name>
</gene>